<dbReference type="SUPFAM" id="SSF47954">
    <property type="entry name" value="Cyclin-like"/>
    <property type="match status" value="2"/>
</dbReference>
<comment type="caution">
    <text evidence="6">The sequence shown here is derived from an EMBL/GenBank/DDBJ whole genome shotgun (WGS) entry which is preliminary data.</text>
</comment>
<dbReference type="InterPro" id="IPR036915">
    <property type="entry name" value="Cyclin-like_sf"/>
</dbReference>
<proteinExistence type="inferred from homology"/>
<protein>
    <recommendedName>
        <fullName evidence="2">RNA polymerase II holoenzyme cyclin-like subunit</fullName>
    </recommendedName>
</protein>
<feature type="transmembrane region" description="Helical" evidence="4">
    <location>
        <begin position="187"/>
        <end position="206"/>
    </location>
</feature>
<organism evidence="6 7">
    <name type="scientific">Pseudocercospora eumusae</name>
    <dbReference type="NCBI Taxonomy" id="321146"/>
    <lineage>
        <taxon>Eukaryota</taxon>
        <taxon>Fungi</taxon>
        <taxon>Dikarya</taxon>
        <taxon>Ascomycota</taxon>
        <taxon>Pezizomycotina</taxon>
        <taxon>Dothideomycetes</taxon>
        <taxon>Dothideomycetidae</taxon>
        <taxon>Mycosphaerellales</taxon>
        <taxon>Mycosphaerellaceae</taxon>
        <taxon>Pseudocercospora</taxon>
    </lineage>
</organism>
<evidence type="ECO:0000256" key="3">
    <source>
        <dbReference type="RuleBase" id="RU000383"/>
    </source>
</evidence>
<dbReference type="InterPro" id="IPR043198">
    <property type="entry name" value="Cyclin/Ssn8"/>
</dbReference>
<comment type="similarity">
    <text evidence="1">Belongs to the cyclin family. Cyclin C subfamily.</text>
</comment>
<dbReference type="EMBL" id="LFZN01000050">
    <property type="protein sequence ID" value="KXT01828.1"/>
    <property type="molecule type" value="Genomic_DNA"/>
</dbReference>
<evidence type="ECO:0000313" key="6">
    <source>
        <dbReference type="EMBL" id="KXT01828.1"/>
    </source>
</evidence>
<evidence type="ECO:0000256" key="1">
    <source>
        <dbReference type="ARBA" id="ARBA00008638"/>
    </source>
</evidence>
<dbReference type="Proteomes" id="UP000070133">
    <property type="component" value="Unassembled WGS sequence"/>
</dbReference>
<name>A0A139HH94_9PEZI</name>
<keyword evidence="7" id="KW-1185">Reference proteome</keyword>
<evidence type="ECO:0000256" key="4">
    <source>
        <dbReference type="SAM" id="Phobius"/>
    </source>
</evidence>
<keyword evidence="4" id="KW-1133">Transmembrane helix</keyword>
<accession>A0A139HH94</accession>
<evidence type="ECO:0000259" key="5">
    <source>
        <dbReference type="SMART" id="SM00385"/>
    </source>
</evidence>
<dbReference type="InterPro" id="IPR013763">
    <property type="entry name" value="Cyclin-like_dom"/>
</dbReference>
<dbReference type="Gene3D" id="1.10.472.10">
    <property type="entry name" value="Cyclin-like"/>
    <property type="match status" value="2"/>
</dbReference>
<keyword evidence="4" id="KW-0812">Transmembrane</keyword>
<dbReference type="AlphaFoldDB" id="A0A139HH94"/>
<dbReference type="GO" id="GO:0016538">
    <property type="term" value="F:cyclin-dependent protein serine/threonine kinase regulator activity"/>
    <property type="evidence" value="ECO:0007669"/>
    <property type="project" value="InterPro"/>
</dbReference>
<dbReference type="PIRSF" id="PIRSF028758">
    <property type="entry name" value="Cyclin, C/H/G types"/>
    <property type="match status" value="1"/>
</dbReference>
<sequence length="331" mass="36462">MAANYWDSTQAKFWTFTKAELAEVRGELQKANQASHAKYPVPDRRLMSIYFQQQLTKIARRMNVRQQALATAQIYVKRFYLRVELRKTNPYLIMATAVYLACKMEECPQHIRLMLGEAARQWPELGVSESSKIGECEFALISTLSSRLICHHPYRTLNDLAPHFGLSSEETQLAQSIINDSYNTDLAFLYAPHVLAVVAIFLAVVLRPSGQPAGLQAHSTQSLPGQASPPLMSPISAAPPSFSPAMSSSAARDAFLGGFSGLKQAGPKLSKLVDWLAESSIDMHAVVDATQELVSLYQVWEESYNERACKESITKFLKEGGIGGGSGGMAK</sequence>
<reference evidence="6 7" key="1">
    <citation type="submission" date="2015-07" db="EMBL/GenBank/DDBJ databases">
        <title>Comparative genomics of the Sigatoka disease complex on banana suggests a link between parallel evolutionary changes in Pseudocercospora fijiensis and Pseudocercospora eumusae and increased virulence on the banana host.</title>
        <authorList>
            <person name="Chang T.-C."/>
            <person name="Salvucci A."/>
            <person name="Crous P.W."/>
            <person name="Stergiopoulos I."/>
        </authorList>
    </citation>
    <scope>NUCLEOTIDE SEQUENCE [LARGE SCALE GENOMIC DNA]</scope>
    <source>
        <strain evidence="6 7">CBS 114824</strain>
    </source>
</reference>
<dbReference type="Pfam" id="PF00134">
    <property type="entry name" value="Cyclin_N"/>
    <property type="match status" value="1"/>
</dbReference>
<dbReference type="STRING" id="321146.A0A139HH94"/>
<dbReference type="InterPro" id="IPR006671">
    <property type="entry name" value="Cyclin_N"/>
</dbReference>
<evidence type="ECO:0000256" key="2">
    <source>
        <dbReference type="ARBA" id="ARBA00014912"/>
    </source>
</evidence>
<keyword evidence="3" id="KW-0195">Cyclin</keyword>
<gene>
    <name evidence="6" type="ORF">AC578_1996</name>
</gene>
<keyword evidence="4" id="KW-0472">Membrane</keyword>
<dbReference type="GO" id="GO:0006357">
    <property type="term" value="P:regulation of transcription by RNA polymerase II"/>
    <property type="evidence" value="ECO:0007669"/>
    <property type="project" value="InterPro"/>
</dbReference>
<dbReference type="SMART" id="SM00385">
    <property type="entry name" value="CYCLIN"/>
    <property type="match status" value="1"/>
</dbReference>
<evidence type="ECO:0000313" key="7">
    <source>
        <dbReference type="Proteomes" id="UP000070133"/>
    </source>
</evidence>
<dbReference type="CDD" id="cd20513">
    <property type="entry name" value="CYCLIN_CCNC_rpt1"/>
    <property type="match status" value="1"/>
</dbReference>
<feature type="domain" description="Cyclin-like" evidence="5">
    <location>
        <begin position="53"/>
        <end position="142"/>
    </location>
</feature>
<dbReference type="OrthoDB" id="10266018at2759"/>
<dbReference type="PANTHER" id="PTHR10026">
    <property type="entry name" value="CYCLIN"/>
    <property type="match status" value="1"/>
</dbReference>